<feature type="region of interest" description="Disordered" evidence="1">
    <location>
        <begin position="103"/>
        <end position="172"/>
    </location>
</feature>
<evidence type="ECO:0000313" key="3">
    <source>
        <dbReference type="EMBL" id="TYK53479.1"/>
    </source>
</evidence>
<comment type="caution">
    <text evidence="3">The sequence shown here is derived from an EMBL/GenBank/DDBJ whole genome shotgun (WGS) entry which is preliminary data.</text>
</comment>
<feature type="transmembrane region" description="Helical" evidence="2">
    <location>
        <begin position="68"/>
        <end position="87"/>
    </location>
</feature>
<keyword evidence="2" id="KW-0472">Membrane</keyword>
<evidence type="ECO:0000256" key="1">
    <source>
        <dbReference type="SAM" id="MobiDB-lite"/>
    </source>
</evidence>
<keyword evidence="2" id="KW-0812">Transmembrane</keyword>
<keyword evidence="4" id="KW-1185">Reference proteome</keyword>
<evidence type="ECO:0000256" key="2">
    <source>
        <dbReference type="SAM" id="Phobius"/>
    </source>
</evidence>
<accession>A0A5D3FZM3</accession>
<reference evidence="3 4" key="1">
    <citation type="submission" date="2019-08" db="EMBL/GenBank/DDBJ databases">
        <title>Actinomadura sp. nov. CYP1-5 isolated from mountain soil.</title>
        <authorList>
            <person name="Songsumanus A."/>
            <person name="Kuncharoen N."/>
            <person name="Kudo T."/>
            <person name="Yuki M."/>
            <person name="Igarashi Y."/>
            <person name="Tanasupawat S."/>
        </authorList>
    </citation>
    <scope>NUCLEOTIDE SEQUENCE [LARGE SCALE GENOMIC DNA]</scope>
    <source>
        <strain evidence="3 4">CYP1-5</strain>
    </source>
</reference>
<dbReference type="AlphaFoldDB" id="A0A5D3FZM3"/>
<evidence type="ECO:0000313" key="4">
    <source>
        <dbReference type="Proteomes" id="UP000323505"/>
    </source>
</evidence>
<keyword evidence="2" id="KW-1133">Transmembrane helix</keyword>
<dbReference type="EMBL" id="VSRQ01000001">
    <property type="protein sequence ID" value="TYK53479.1"/>
    <property type="molecule type" value="Genomic_DNA"/>
</dbReference>
<feature type="compositionally biased region" description="Pro residues" evidence="1">
    <location>
        <begin position="142"/>
        <end position="172"/>
    </location>
</feature>
<feature type="compositionally biased region" description="Low complexity" evidence="1">
    <location>
        <begin position="103"/>
        <end position="117"/>
    </location>
</feature>
<proteinExistence type="predicted"/>
<dbReference type="Proteomes" id="UP000323505">
    <property type="component" value="Unassembled WGS sequence"/>
</dbReference>
<feature type="compositionally biased region" description="Pro residues" evidence="1">
    <location>
        <begin position="118"/>
        <end position="132"/>
    </location>
</feature>
<protein>
    <submittedName>
        <fullName evidence="3">Uncharacterized protein</fullName>
    </submittedName>
</protein>
<sequence>MRSMVYGVLGIILGIGLFVGGAASSGDDDVKCGGRTMSPGDTCTTIRGGDSTERTYDEQKSKNGHEGVVMMIVGPLVAVGGVVLLAGSSAGRRRRARAAFRTYGGPAPHQHAAHGYPGPHPPAHPGHPPGQPGYPAAQPGYPSVPPAAHPAFPPPGGYPPQPPPGAYPPYHG</sequence>
<gene>
    <name evidence="3" type="ORF">FXF68_07255</name>
</gene>
<name>A0A5D3FZM3_9ACTN</name>
<organism evidence="3 4">
    <name type="scientific">Actinomadura decatromicini</name>
    <dbReference type="NCBI Taxonomy" id="2604572"/>
    <lineage>
        <taxon>Bacteria</taxon>
        <taxon>Bacillati</taxon>
        <taxon>Actinomycetota</taxon>
        <taxon>Actinomycetes</taxon>
        <taxon>Streptosporangiales</taxon>
        <taxon>Thermomonosporaceae</taxon>
        <taxon>Actinomadura</taxon>
    </lineage>
</organism>
<dbReference type="RefSeq" id="WP_148758057.1">
    <property type="nucleotide sequence ID" value="NZ_VSRQ01000001.1"/>
</dbReference>